<feature type="non-terminal residue" evidence="1">
    <location>
        <position position="60"/>
    </location>
</feature>
<protein>
    <submittedName>
        <fullName evidence="1">12784_t:CDS:1</fullName>
    </submittedName>
</protein>
<gene>
    <name evidence="1" type="ORF">SPELUC_LOCUS17045</name>
</gene>
<keyword evidence="2" id="KW-1185">Reference proteome</keyword>
<organism evidence="1 2">
    <name type="scientific">Cetraspora pellucida</name>
    <dbReference type="NCBI Taxonomy" id="1433469"/>
    <lineage>
        <taxon>Eukaryota</taxon>
        <taxon>Fungi</taxon>
        <taxon>Fungi incertae sedis</taxon>
        <taxon>Mucoromycota</taxon>
        <taxon>Glomeromycotina</taxon>
        <taxon>Glomeromycetes</taxon>
        <taxon>Diversisporales</taxon>
        <taxon>Gigasporaceae</taxon>
        <taxon>Cetraspora</taxon>
    </lineage>
</organism>
<feature type="non-terminal residue" evidence="1">
    <location>
        <position position="1"/>
    </location>
</feature>
<dbReference type="Proteomes" id="UP000789366">
    <property type="component" value="Unassembled WGS sequence"/>
</dbReference>
<proteinExistence type="predicted"/>
<accession>A0ACA9RDX9</accession>
<name>A0ACA9RDX9_9GLOM</name>
<sequence length="60" mass="6835">NHVAISNTSTQTPIATISHILEDAQVQNKELWFLSQDMSKAYNTNHISLFKKALQRIQIP</sequence>
<comment type="caution">
    <text evidence="1">The sequence shown here is derived from an EMBL/GenBank/DDBJ whole genome shotgun (WGS) entry which is preliminary data.</text>
</comment>
<evidence type="ECO:0000313" key="1">
    <source>
        <dbReference type="EMBL" id="CAG8788852.1"/>
    </source>
</evidence>
<evidence type="ECO:0000313" key="2">
    <source>
        <dbReference type="Proteomes" id="UP000789366"/>
    </source>
</evidence>
<reference evidence="1" key="1">
    <citation type="submission" date="2021-06" db="EMBL/GenBank/DDBJ databases">
        <authorList>
            <person name="Kallberg Y."/>
            <person name="Tangrot J."/>
            <person name="Rosling A."/>
        </authorList>
    </citation>
    <scope>NUCLEOTIDE SEQUENCE</scope>
    <source>
        <strain evidence="1">28 12/20/2015</strain>
    </source>
</reference>
<dbReference type="EMBL" id="CAJVPW010067102">
    <property type="protein sequence ID" value="CAG8788852.1"/>
    <property type="molecule type" value="Genomic_DNA"/>
</dbReference>